<reference evidence="2" key="1">
    <citation type="journal article" date="2013" name="J. Plant Res.">
        <title>Effect of fungi and light on seed germination of three Opuntia species from semiarid lands of central Mexico.</title>
        <authorList>
            <person name="Delgado-Sanchez P."/>
            <person name="Jimenez-Bremont J.F."/>
            <person name="Guerrero-Gonzalez Mde L."/>
            <person name="Flores J."/>
        </authorList>
    </citation>
    <scope>NUCLEOTIDE SEQUENCE</scope>
    <source>
        <tissue evidence="2">Cladode</tissue>
    </source>
</reference>
<name>A0A7C9CRI5_OPUST</name>
<sequence>MEPIHKINNIKRRLTKVCTVPEKKSLNESILDTLKRRPLSLKDSFVSLLPKRPEDHMWDQKCAFLLGFPAKSTLPSQEMISHRTRNNPKNPQTAKSQLPKSSSKMTVQQKMIRRLQVLFTHRASVDQNNSPLLQIITSQNTTMRSLPHEDQQSK</sequence>
<protein>
    <submittedName>
        <fullName evidence="2">Uncharacterized protein</fullName>
    </submittedName>
</protein>
<accession>A0A7C9CRI5</accession>
<dbReference type="AlphaFoldDB" id="A0A7C9CRI5"/>
<dbReference type="EMBL" id="GISG01023883">
    <property type="protein sequence ID" value="MBA4619109.1"/>
    <property type="molecule type" value="Transcribed_RNA"/>
</dbReference>
<reference evidence="2" key="2">
    <citation type="submission" date="2020-07" db="EMBL/GenBank/DDBJ databases">
        <authorList>
            <person name="Vera ALvarez R."/>
            <person name="Arias-Moreno D.M."/>
            <person name="Jimenez-Jacinto V."/>
            <person name="Jimenez-Bremont J.F."/>
            <person name="Swaminathan K."/>
            <person name="Moose S.P."/>
            <person name="Guerrero-Gonzalez M.L."/>
            <person name="Marino-Ramirez L."/>
            <person name="Landsman D."/>
            <person name="Rodriguez-Kessler M."/>
            <person name="Delgado-Sanchez P."/>
        </authorList>
    </citation>
    <scope>NUCLEOTIDE SEQUENCE</scope>
    <source>
        <tissue evidence="2">Cladode</tissue>
    </source>
</reference>
<organism evidence="2">
    <name type="scientific">Opuntia streptacantha</name>
    <name type="common">Prickly pear cactus</name>
    <name type="synonym">Opuntia cardona</name>
    <dbReference type="NCBI Taxonomy" id="393608"/>
    <lineage>
        <taxon>Eukaryota</taxon>
        <taxon>Viridiplantae</taxon>
        <taxon>Streptophyta</taxon>
        <taxon>Embryophyta</taxon>
        <taxon>Tracheophyta</taxon>
        <taxon>Spermatophyta</taxon>
        <taxon>Magnoliopsida</taxon>
        <taxon>eudicotyledons</taxon>
        <taxon>Gunneridae</taxon>
        <taxon>Pentapetalae</taxon>
        <taxon>Caryophyllales</taxon>
        <taxon>Cactineae</taxon>
        <taxon>Cactaceae</taxon>
        <taxon>Opuntioideae</taxon>
        <taxon>Opuntia</taxon>
    </lineage>
</organism>
<feature type="compositionally biased region" description="Polar residues" evidence="1">
    <location>
        <begin position="87"/>
        <end position="107"/>
    </location>
</feature>
<feature type="region of interest" description="Disordered" evidence="1">
    <location>
        <begin position="78"/>
        <end position="107"/>
    </location>
</feature>
<proteinExistence type="predicted"/>
<evidence type="ECO:0000313" key="2">
    <source>
        <dbReference type="EMBL" id="MBA4619109.1"/>
    </source>
</evidence>
<evidence type="ECO:0000256" key="1">
    <source>
        <dbReference type="SAM" id="MobiDB-lite"/>
    </source>
</evidence>